<accession>A0A815L948</accession>
<dbReference type="Proteomes" id="UP000681720">
    <property type="component" value="Unassembled WGS sequence"/>
</dbReference>
<name>A0A815L948_9BILA</name>
<evidence type="ECO:0000313" key="3">
    <source>
        <dbReference type="Proteomes" id="UP000663834"/>
    </source>
</evidence>
<gene>
    <name evidence="2" type="ORF">GIL414_LOCUS27759</name>
    <name evidence="1" type="ORF">KQP761_LOCUS9822</name>
</gene>
<dbReference type="EMBL" id="CAJNOW010004045">
    <property type="protein sequence ID" value="CAF1403494.1"/>
    <property type="molecule type" value="Genomic_DNA"/>
</dbReference>
<comment type="caution">
    <text evidence="1">The sequence shown here is derived from an EMBL/GenBank/DDBJ whole genome shotgun (WGS) entry which is preliminary data.</text>
</comment>
<feature type="non-terminal residue" evidence="1">
    <location>
        <position position="1"/>
    </location>
</feature>
<organism evidence="1 3">
    <name type="scientific">Rotaria magnacalcarata</name>
    <dbReference type="NCBI Taxonomy" id="392030"/>
    <lineage>
        <taxon>Eukaryota</taxon>
        <taxon>Metazoa</taxon>
        <taxon>Spiralia</taxon>
        <taxon>Gnathifera</taxon>
        <taxon>Rotifera</taxon>
        <taxon>Eurotatoria</taxon>
        <taxon>Bdelloidea</taxon>
        <taxon>Philodinida</taxon>
        <taxon>Philodinidae</taxon>
        <taxon>Rotaria</taxon>
    </lineage>
</organism>
<protein>
    <submittedName>
        <fullName evidence="1">Uncharacterized protein</fullName>
    </submittedName>
</protein>
<dbReference type="Proteomes" id="UP000663834">
    <property type="component" value="Unassembled WGS sequence"/>
</dbReference>
<evidence type="ECO:0000313" key="1">
    <source>
        <dbReference type="EMBL" id="CAF1403494.1"/>
    </source>
</evidence>
<dbReference type="AlphaFoldDB" id="A0A815L948"/>
<dbReference type="EMBL" id="CAJOBJ010045074">
    <property type="protein sequence ID" value="CAF4345948.1"/>
    <property type="molecule type" value="Genomic_DNA"/>
</dbReference>
<proteinExistence type="predicted"/>
<sequence length="72" mass="7992">VRGGTSVRITSVTRAYYCICLSVMRATGLWITSTIVESATIWEHRNGEEMLKVLPDIIIPLHTTFAAVPVFV</sequence>
<reference evidence="1" key="1">
    <citation type="submission" date="2021-02" db="EMBL/GenBank/DDBJ databases">
        <authorList>
            <person name="Nowell W R."/>
        </authorList>
    </citation>
    <scope>NUCLEOTIDE SEQUENCE</scope>
</reference>
<evidence type="ECO:0000313" key="2">
    <source>
        <dbReference type="EMBL" id="CAF4345948.1"/>
    </source>
</evidence>